<dbReference type="AlphaFoldDB" id="A0A6J4Q5Z5"/>
<keyword evidence="2" id="KW-0808">Transferase</keyword>
<feature type="region of interest" description="Disordered" evidence="1">
    <location>
        <begin position="291"/>
        <end position="313"/>
    </location>
</feature>
<feature type="non-terminal residue" evidence="2">
    <location>
        <position position="1"/>
    </location>
</feature>
<proteinExistence type="predicted"/>
<feature type="compositionally biased region" description="Basic and acidic residues" evidence="1">
    <location>
        <begin position="148"/>
        <end position="159"/>
    </location>
</feature>
<feature type="region of interest" description="Disordered" evidence="1">
    <location>
        <begin position="1"/>
        <end position="29"/>
    </location>
</feature>
<feature type="compositionally biased region" description="Basic and acidic residues" evidence="1">
    <location>
        <begin position="1"/>
        <end position="19"/>
    </location>
</feature>
<feature type="region of interest" description="Disordered" evidence="1">
    <location>
        <begin position="393"/>
        <end position="427"/>
    </location>
</feature>
<feature type="non-terminal residue" evidence="2">
    <location>
        <position position="427"/>
    </location>
</feature>
<dbReference type="GO" id="GO:0003961">
    <property type="term" value="F:O-acetylhomoserine aminocarboxypropyltransferase activity"/>
    <property type="evidence" value="ECO:0007669"/>
    <property type="project" value="UniProtKB-EC"/>
</dbReference>
<sequence length="427" mass="45975">DRQTAAVRHAPDPCRDPARPRHRRTAGADLPIDRLRLQGRRPRRAALQPAGGGLHLFAPYQSHGDGARKPDHGAGGRRGRRLLLLGARGADHGAVSADGAGAEHHRLHAALRRDSHAVHGGVPQVRLVVQIRGHRRRGRDPRRRGREHARDLLRGDHQSGRAHHRPAHGGARGERGGRAAHRGQHLGHAVPLPSVRAWGLHRRPFDHEVPDRQRHRHGRLRGRFGQVRLVGPCGQVPFADGARARLSRPALRRDVRPHGLHLSRDRGGAAGPWHDDEPAGRALHAARDRDAVPADGPACPERHDRGALAGGGSPRGRGHLCGARILAVLCPRRAALPQGRGGDLHGAAQVGVRGLRELREPAQAVQPCGEPGRLAQPRDPFGLHHTSAIDGGAAAEGRRGARHRAPVHRAGGHARPHRGPRSGAGRV</sequence>
<dbReference type="GO" id="GO:0003962">
    <property type="term" value="F:cystathionine gamma-synthase activity"/>
    <property type="evidence" value="ECO:0007669"/>
    <property type="project" value="UniProtKB-EC"/>
</dbReference>
<dbReference type="EMBL" id="CADCUU010000478">
    <property type="protein sequence ID" value="CAA9435773.1"/>
    <property type="molecule type" value="Genomic_DNA"/>
</dbReference>
<dbReference type="EC" id="2.5.1.48" evidence="2"/>
<gene>
    <name evidence="2" type="ORF">AVDCRST_MAG15-3175</name>
</gene>
<feature type="compositionally biased region" description="Basic residues" evidence="1">
    <location>
        <begin position="133"/>
        <end position="147"/>
    </location>
</feature>
<dbReference type="EC" id="2.5.1.49" evidence="2"/>
<evidence type="ECO:0000256" key="1">
    <source>
        <dbReference type="SAM" id="MobiDB-lite"/>
    </source>
</evidence>
<feature type="region of interest" description="Disordered" evidence="1">
    <location>
        <begin position="260"/>
        <end position="279"/>
    </location>
</feature>
<evidence type="ECO:0000313" key="2">
    <source>
        <dbReference type="EMBL" id="CAA9435773.1"/>
    </source>
</evidence>
<accession>A0A6J4Q5Z5</accession>
<name>A0A6J4Q5Z5_9RHOB</name>
<protein>
    <submittedName>
        <fullName evidence="2">O-acetylhomoserine sulfhydrylase / O-succinylhomoserine sulfhydrylase</fullName>
        <ecNumber evidence="2">2.5.1.48</ecNumber>
        <ecNumber evidence="2">2.5.1.49</ecNumber>
    </submittedName>
</protein>
<feature type="compositionally biased region" description="Basic residues" evidence="1">
    <location>
        <begin position="400"/>
        <end position="420"/>
    </location>
</feature>
<organism evidence="2">
    <name type="scientific">uncultured Rubellimicrobium sp</name>
    <dbReference type="NCBI Taxonomy" id="543078"/>
    <lineage>
        <taxon>Bacteria</taxon>
        <taxon>Pseudomonadati</taxon>
        <taxon>Pseudomonadota</taxon>
        <taxon>Alphaproteobacteria</taxon>
        <taxon>Rhodobacterales</taxon>
        <taxon>Roseobacteraceae</taxon>
        <taxon>Rubellimicrobium</taxon>
        <taxon>environmental samples</taxon>
    </lineage>
</organism>
<feature type="region of interest" description="Disordered" evidence="1">
    <location>
        <begin position="133"/>
        <end position="179"/>
    </location>
</feature>
<reference evidence="2" key="1">
    <citation type="submission" date="2020-02" db="EMBL/GenBank/DDBJ databases">
        <authorList>
            <person name="Meier V. D."/>
        </authorList>
    </citation>
    <scope>NUCLEOTIDE SEQUENCE</scope>
    <source>
        <strain evidence="2">AVDCRST_MAG15</strain>
    </source>
</reference>